<feature type="compositionally biased region" description="Polar residues" evidence="1">
    <location>
        <begin position="185"/>
        <end position="195"/>
    </location>
</feature>
<feature type="chain" id="PRO_5012094516" evidence="2">
    <location>
        <begin position="44"/>
        <end position="457"/>
    </location>
</feature>
<keyword evidence="2" id="KW-0732">Signal</keyword>
<feature type="region of interest" description="Disordered" evidence="1">
    <location>
        <begin position="128"/>
        <end position="160"/>
    </location>
</feature>
<feature type="region of interest" description="Disordered" evidence="1">
    <location>
        <begin position="178"/>
        <end position="201"/>
    </location>
</feature>
<dbReference type="EMBL" id="CP017641">
    <property type="protein sequence ID" value="APZ94716.1"/>
    <property type="molecule type" value="Genomic_DNA"/>
</dbReference>
<dbReference type="KEGG" id="fmr:Fuma_04355"/>
<evidence type="ECO:0000313" key="3">
    <source>
        <dbReference type="EMBL" id="APZ94716.1"/>
    </source>
</evidence>
<dbReference type="AlphaFoldDB" id="A0A1P8WKY1"/>
<feature type="signal peptide" evidence="2">
    <location>
        <begin position="1"/>
        <end position="43"/>
    </location>
</feature>
<accession>A0A1P8WKY1</accession>
<sequence length="457" mass="49442" precursor="true">MALNRVLKVNPLCAYLQTHFRHKTRAAALVLTCLITVSASAPAGLFDGPRGPLVRSMFRSVSSPETIFRAQSGDGVPLPPGASGGATIGTPPAGSFPMGNPAPQTYSMPPGSVPSDSVPFGSYPTDPNAFGIPTSPEPSTWNAFSPPISPDPFVQDPGLGNAPYAPYSPYSSGSVGSPYSGGLSQPFSTPGTTGPQPYRQGWQPRLDIEWMPESNAGPGSSGDFEQFGADFDMAYTGPFMPGWMFTWTNQFRLRNWDGPGAGPGLPGKAFHFGVDFELETPSAGPISMSLGITPSINTDFAGSLGQDAFQLDGRGMFIFKANQYWDIVLGAAYWDRVDDRVIPYAGLVYRDDFWEWRLMYPESMVSVFMGNGPGGSTWLYARAEYHVEAYEVQTTGGIDQAELEDYRAVLGIRTDNGSSSWFLEGGWVFERNVIYDSPLNTGFSPDSGFIARMGWRY</sequence>
<dbReference type="Proteomes" id="UP000187735">
    <property type="component" value="Chromosome"/>
</dbReference>
<dbReference type="STRING" id="1891926.Fuma_04355"/>
<reference evidence="3 4" key="1">
    <citation type="journal article" date="2016" name="Front. Microbiol.">
        <title>Fuerstia marisgermanicae gen. nov., sp. nov., an Unusual Member of the Phylum Planctomycetes from the German Wadden Sea.</title>
        <authorList>
            <person name="Kohn T."/>
            <person name="Heuer A."/>
            <person name="Jogler M."/>
            <person name="Vollmers J."/>
            <person name="Boedeker C."/>
            <person name="Bunk B."/>
            <person name="Rast P."/>
            <person name="Borchert D."/>
            <person name="Glockner I."/>
            <person name="Freese H.M."/>
            <person name="Klenk H.P."/>
            <person name="Overmann J."/>
            <person name="Kaster A.K."/>
            <person name="Rohde M."/>
            <person name="Wiegand S."/>
            <person name="Jogler C."/>
        </authorList>
    </citation>
    <scope>NUCLEOTIDE SEQUENCE [LARGE SCALE GENOMIC DNA]</scope>
    <source>
        <strain evidence="3 4">NH11</strain>
    </source>
</reference>
<evidence type="ECO:0000256" key="1">
    <source>
        <dbReference type="SAM" id="MobiDB-lite"/>
    </source>
</evidence>
<keyword evidence="4" id="KW-1185">Reference proteome</keyword>
<gene>
    <name evidence="3" type="ORF">Fuma_04355</name>
</gene>
<name>A0A1P8WKY1_9PLAN</name>
<proteinExistence type="predicted"/>
<protein>
    <submittedName>
        <fullName evidence="3">Uncharacterized protein</fullName>
    </submittedName>
</protein>
<evidence type="ECO:0000313" key="4">
    <source>
        <dbReference type="Proteomes" id="UP000187735"/>
    </source>
</evidence>
<organism evidence="3 4">
    <name type="scientific">Fuerstiella marisgermanici</name>
    <dbReference type="NCBI Taxonomy" id="1891926"/>
    <lineage>
        <taxon>Bacteria</taxon>
        <taxon>Pseudomonadati</taxon>
        <taxon>Planctomycetota</taxon>
        <taxon>Planctomycetia</taxon>
        <taxon>Planctomycetales</taxon>
        <taxon>Planctomycetaceae</taxon>
        <taxon>Fuerstiella</taxon>
    </lineage>
</organism>
<evidence type="ECO:0000256" key="2">
    <source>
        <dbReference type="SAM" id="SignalP"/>
    </source>
</evidence>